<name>A0A0U0PIJ6_STREE</name>
<proteinExistence type="predicted"/>
<keyword evidence="1" id="KW-0175">Coiled coil</keyword>
<dbReference type="Proteomes" id="UP000046095">
    <property type="component" value="Unassembled WGS sequence"/>
</dbReference>
<dbReference type="AlphaFoldDB" id="A0A0U0PIJ6"/>
<reference evidence="2 3" key="1">
    <citation type="submission" date="2015-03" db="EMBL/GenBank/DDBJ databases">
        <authorList>
            <person name="Murphy D."/>
        </authorList>
    </citation>
    <scope>NUCLEOTIDE SEQUENCE [LARGE SCALE GENOMIC DNA]</scope>
    <source>
        <strain evidence="2 3">SMRU1708</strain>
    </source>
</reference>
<organism evidence="2 3">
    <name type="scientific">Streptococcus pneumoniae</name>
    <dbReference type="NCBI Taxonomy" id="1313"/>
    <lineage>
        <taxon>Bacteria</taxon>
        <taxon>Bacillati</taxon>
        <taxon>Bacillota</taxon>
        <taxon>Bacilli</taxon>
        <taxon>Lactobacillales</taxon>
        <taxon>Streptococcaceae</taxon>
        <taxon>Streptococcus</taxon>
    </lineage>
</organism>
<evidence type="ECO:0000313" key="3">
    <source>
        <dbReference type="Proteomes" id="UP000046095"/>
    </source>
</evidence>
<accession>A0A0U0PIJ6</accession>
<feature type="coiled-coil region" evidence="1">
    <location>
        <begin position="59"/>
        <end position="88"/>
    </location>
</feature>
<protein>
    <recommendedName>
        <fullName evidence="4">ATPases with chaperone activity, ATP-binding subunit</fullName>
    </recommendedName>
</protein>
<evidence type="ECO:0000313" key="2">
    <source>
        <dbReference type="EMBL" id="COR54209.1"/>
    </source>
</evidence>
<dbReference type="EMBL" id="CRVC01000009">
    <property type="protein sequence ID" value="COR54209.1"/>
    <property type="molecule type" value="Genomic_DNA"/>
</dbReference>
<evidence type="ECO:0008006" key="4">
    <source>
        <dbReference type="Google" id="ProtNLM"/>
    </source>
</evidence>
<gene>
    <name evidence="2" type="ORF">ERS021218_00960</name>
</gene>
<sequence length="91" mass="11001">MFTTFFKKNHDNSDVFKKLIHRLSDMSVQDLEKIDRLLDIIFTPDQETEQLKIEATYREETLDDTLKEAKNQLHKEQLEKNLERFRKNGMK</sequence>
<evidence type="ECO:0000256" key="1">
    <source>
        <dbReference type="SAM" id="Coils"/>
    </source>
</evidence>